<dbReference type="OrthoDB" id="9804720at2"/>
<feature type="compositionally biased region" description="Basic residues" evidence="10">
    <location>
        <begin position="439"/>
        <end position="450"/>
    </location>
</feature>
<comment type="subunit">
    <text evidence="9">Part of the signal recognition particle protein translocation system, which is composed of SRP and FtsY.</text>
</comment>
<name>A0A1M7YEN0_9BACT</name>
<dbReference type="AlphaFoldDB" id="A0A1M7YEN0"/>
<dbReference type="Gene3D" id="1.20.120.140">
    <property type="entry name" value="Signal recognition particle SRP54, nucleotide-binding domain"/>
    <property type="match status" value="1"/>
</dbReference>
<evidence type="ECO:0000256" key="8">
    <source>
        <dbReference type="ARBA" id="ARBA00048027"/>
    </source>
</evidence>
<accession>A0A1M7YEN0</accession>
<dbReference type="SUPFAM" id="SSF52540">
    <property type="entry name" value="P-loop containing nucleoside triphosphate hydrolases"/>
    <property type="match status" value="1"/>
</dbReference>
<keyword evidence="4 9" id="KW-0694">RNA-binding</keyword>
<dbReference type="InterPro" id="IPR004780">
    <property type="entry name" value="SRP"/>
</dbReference>
<dbReference type="InterPro" id="IPR013822">
    <property type="entry name" value="Signal_recog_particl_SRP54_hlx"/>
</dbReference>
<reference evidence="12 13" key="1">
    <citation type="submission" date="2016-12" db="EMBL/GenBank/DDBJ databases">
        <authorList>
            <person name="Song W.-J."/>
            <person name="Kurnit D.M."/>
        </authorList>
    </citation>
    <scope>NUCLEOTIDE SEQUENCE [LARGE SCALE GENOMIC DNA]</scope>
    <source>
        <strain evidence="12 13">DSM 18488</strain>
    </source>
</reference>
<dbReference type="GO" id="GO:0008312">
    <property type="term" value="F:7S RNA binding"/>
    <property type="evidence" value="ECO:0007669"/>
    <property type="project" value="InterPro"/>
</dbReference>
<dbReference type="HAMAP" id="MF_00306">
    <property type="entry name" value="SRP54"/>
    <property type="match status" value="1"/>
</dbReference>
<dbReference type="Gene3D" id="1.10.260.30">
    <property type="entry name" value="Signal recognition particle, SRP54 subunit, M-domain"/>
    <property type="match status" value="1"/>
</dbReference>
<evidence type="ECO:0000259" key="11">
    <source>
        <dbReference type="PROSITE" id="PS00300"/>
    </source>
</evidence>
<evidence type="ECO:0000256" key="2">
    <source>
        <dbReference type="ARBA" id="ARBA00022741"/>
    </source>
</evidence>
<dbReference type="InterPro" id="IPR000897">
    <property type="entry name" value="SRP54_GTPase_dom"/>
</dbReference>
<dbReference type="Pfam" id="PF00448">
    <property type="entry name" value="SRP54"/>
    <property type="match status" value="1"/>
</dbReference>
<evidence type="ECO:0000256" key="6">
    <source>
        <dbReference type="ARBA" id="ARBA00023135"/>
    </source>
</evidence>
<evidence type="ECO:0000313" key="12">
    <source>
        <dbReference type="EMBL" id="SHO51046.1"/>
    </source>
</evidence>
<evidence type="ECO:0000256" key="3">
    <source>
        <dbReference type="ARBA" id="ARBA00022801"/>
    </source>
</evidence>
<comment type="domain">
    <text evidence="9">Composed of three domains: the N-terminal N domain, which is responsible for interactions with the ribosome, the central G domain, which binds GTP, and the C-terminal M domain, which binds the RNA and the signal sequence of the RNC.</text>
</comment>
<dbReference type="InterPro" id="IPR036891">
    <property type="entry name" value="Signal_recog_part_SRP54_M_sf"/>
</dbReference>
<keyword evidence="7 9" id="KW-0687">Ribonucleoprotein</keyword>
<dbReference type="SMART" id="SM00962">
    <property type="entry name" value="SRP54"/>
    <property type="match status" value="1"/>
</dbReference>
<evidence type="ECO:0000256" key="1">
    <source>
        <dbReference type="ARBA" id="ARBA00005450"/>
    </source>
</evidence>
<dbReference type="Pfam" id="PF02881">
    <property type="entry name" value="SRP54_N"/>
    <property type="match status" value="1"/>
</dbReference>
<dbReference type="Proteomes" id="UP000184603">
    <property type="component" value="Unassembled WGS sequence"/>
</dbReference>
<sequence>MFENLTDRLEGVFKKLRGHGILTEENIEEAMREVRMALLDADVNFKVAKDFVASIAEKAVGREVSKSLSPGQQVIKIVHQELVDLLGGDTQQIRLDGRQPVTIMMAGLQGSGKTTTSGKLARMLKEKGRKPYLVPADVYRPAAIEQLQVLGERIGVPVHPSSTDMNPVDICRMAMDAAAVQGCDTLIIDTAGRLHVDEHLMDELKEIRKAIHLSEILFVADSMTGQDAVTVADTFNQALEISGVILTKMEGDARGGAALSIKKVTGKPIKFVGIGEGLDALEIFHPDRVASRILGMGDVLTLIEKAEAVVDKKQADELAKKLQKNQFTLEDFLDQIQQIKKMGSLEQILSMVPGINKLKQLKDAPKPDERELAKTEAIIRSMTLKERRNHKIINPSRRQRIANGSGTDVADVNRVLKSYSSMLKMMEKMRGKPGAFSGQKRRKLPKGLRR</sequence>
<dbReference type="EC" id="3.6.5.4" evidence="9"/>
<keyword evidence="3 9" id="KW-0378">Hydrolase</keyword>
<dbReference type="InterPro" id="IPR027417">
    <property type="entry name" value="P-loop_NTPase"/>
</dbReference>
<evidence type="ECO:0000256" key="7">
    <source>
        <dbReference type="ARBA" id="ARBA00023274"/>
    </source>
</evidence>
<dbReference type="STRING" id="1121416.SAMN02745220_03793"/>
<gene>
    <name evidence="9" type="primary">ffh</name>
    <name evidence="12" type="ORF">SAMN02745220_03793</name>
</gene>
<evidence type="ECO:0000256" key="9">
    <source>
        <dbReference type="HAMAP-Rule" id="MF_00306"/>
    </source>
</evidence>
<comment type="catalytic activity">
    <reaction evidence="8 9">
        <text>GTP + H2O = GDP + phosphate + H(+)</text>
        <dbReference type="Rhea" id="RHEA:19669"/>
        <dbReference type="ChEBI" id="CHEBI:15377"/>
        <dbReference type="ChEBI" id="CHEBI:15378"/>
        <dbReference type="ChEBI" id="CHEBI:37565"/>
        <dbReference type="ChEBI" id="CHEBI:43474"/>
        <dbReference type="ChEBI" id="CHEBI:58189"/>
        <dbReference type="EC" id="3.6.5.4"/>
    </reaction>
</comment>
<dbReference type="GO" id="GO:0005525">
    <property type="term" value="F:GTP binding"/>
    <property type="evidence" value="ECO:0007669"/>
    <property type="project" value="UniProtKB-UniRule"/>
</dbReference>
<dbReference type="InterPro" id="IPR022941">
    <property type="entry name" value="SRP54"/>
</dbReference>
<comment type="function">
    <text evidence="9">Involved in targeting and insertion of nascent membrane proteins into the cytoplasmic membrane. Binds to the hydrophobic signal sequence of the ribosome-nascent chain (RNC) as it emerges from the ribosomes. The SRP-RNC complex is then targeted to the cytoplasmic membrane where it interacts with the SRP receptor FtsY.</text>
</comment>
<dbReference type="PANTHER" id="PTHR11564">
    <property type="entry name" value="SIGNAL RECOGNITION PARTICLE 54K PROTEIN SRP54"/>
    <property type="match status" value="1"/>
</dbReference>
<feature type="domain" description="SRP54-type proteins GTP-binding" evidence="11">
    <location>
        <begin position="268"/>
        <end position="281"/>
    </location>
</feature>
<keyword evidence="2 9" id="KW-0547">Nucleotide-binding</keyword>
<evidence type="ECO:0000313" key="13">
    <source>
        <dbReference type="Proteomes" id="UP000184603"/>
    </source>
</evidence>
<comment type="caution">
    <text evidence="9">Lacks conserved residue(s) required for the propagation of feature annotation.</text>
</comment>
<protein>
    <recommendedName>
        <fullName evidence="9">Signal recognition particle protein</fullName>
        <ecNumber evidence="9">3.6.5.4</ecNumber>
    </recommendedName>
    <alternativeName>
        <fullName evidence="9">Fifty-four homolog</fullName>
    </alternativeName>
</protein>
<dbReference type="Gene3D" id="3.40.50.300">
    <property type="entry name" value="P-loop containing nucleotide triphosphate hydrolases"/>
    <property type="match status" value="1"/>
</dbReference>
<dbReference type="InterPro" id="IPR003593">
    <property type="entry name" value="AAA+_ATPase"/>
</dbReference>
<keyword evidence="6 9" id="KW-0733">Signal recognition particle</keyword>
<dbReference type="PROSITE" id="PS00300">
    <property type="entry name" value="SRP54"/>
    <property type="match status" value="1"/>
</dbReference>
<dbReference type="GO" id="GO:0048500">
    <property type="term" value="C:signal recognition particle"/>
    <property type="evidence" value="ECO:0007669"/>
    <property type="project" value="UniProtKB-UniRule"/>
</dbReference>
<keyword evidence="5 9" id="KW-0342">GTP-binding</keyword>
<dbReference type="NCBIfam" id="TIGR00959">
    <property type="entry name" value="ffh"/>
    <property type="match status" value="1"/>
</dbReference>
<evidence type="ECO:0000256" key="4">
    <source>
        <dbReference type="ARBA" id="ARBA00022884"/>
    </source>
</evidence>
<feature type="binding site" evidence="9">
    <location>
        <begin position="189"/>
        <end position="193"/>
    </location>
    <ligand>
        <name>GTP</name>
        <dbReference type="ChEBI" id="CHEBI:37565"/>
    </ligand>
</feature>
<dbReference type="SMART" id="SM00963">
    <property type="entry name" value="SRP54_N"/>
    <property type="match status" value="1"/>
</dbReference>
<feature type="region of interest" description="Disordered" evidence="10">
    <location>
        <begin position="430"/>
        <end position="450"/>
    </location>
</feature>
<dbReference type="PANTHER" id="PTHR11564:SF5">
    <property type="entry name" value="SIGNAL RECOGNITION PARTICLE SUBUNIT SRP54"/>
    <property type="match status" value="1"/>
</dbReference>
<keyword evidence="13" id="KW-1185">Reference proteome</keyword>
<dbReference type="GO" id="GO:0003924">
    <property type="term" value="F:GTPase activity"/>
    <property type="evidence" value="ECO:0007669"/>
    <property type="project" value="UniProtKB-UniRule"/>
</dbReference>
<dbReference type="GO" id="GO:0006614">
    <property type="term" value="P:SRP-dependent cotranslational protein targeting to membrane"/>
    <property type="evidence" value="ECO:0007669"/>
    <property type="project" value="InterPro"/>
</dbReference>
<dbReference type="FunFam" id="3.40.50.300:FF:000022">
    <property type="entry name" value="Signal recognition particle 54 kDa subunit"/>
    <property type="match status" value="1"/>
</dbReference>
<dbReference type="Pfam" id="PF02978">
    <property type="entry name" value="SRP_SPB"/>
    <property type="match status" value="1"/>
</dbReference>
<feature type="binding site" evidence="9">
    <location>
        <begin position="107"/>
        <end position="114"/>
    </location>
    <ligand>
        <name>GTP</name>
        <dbReference type="ChEBI" id="CHEBI:37565"/>
    </ligand>
</feature>
<comment type="subcellular location">
    <subcellularLocation>
        <location evidence="9">Cytoplasm</location>
    </subcellularLocation>
    <text evidence="9">The SRP-RNC complex is targeted to the cytoplasmic membrane.</text>
</comment>
<dbReference type="EMBL" id="FRFE01000022">
    <property type="protein sequence ID" value="SHO51046.1"/>
    <property type="molecule type" value="Genomic_DNA"/>
</dbReference>
<comment type="similarity">
    <text evidence="1 9">Belongs to the GTP-binding SRP family. SRP54 subfamily.</text>
</comment>
<organism evidence="12 13">
    <name type="scientific">Desulfopila aestuarii DSM 18488</name>
    <dbReference type="NCBI Taxonomy" id="1121416"/>
    <lineage>
        <taxon>Bacteria</taxon>
        <taxon>Pseudomonadati</taxon>
        <taxon>Thermodesulfobacteriota</taxon>
        <taxon>Desulfobulbia</taxon>
        <taxon>Desulfobulbales</taxon>
        <taxon>Desulfocapsaceae</taxon>
        <taxon>Desulfopila</taxon>
    </lineage>
</organism>
<keyword evidence="9" id="KW-0963">Cytoplasm</keyword>
<dbReference type="InterPro" id="IPR004125">
    <property type="entry name" value="Signal_recog_particle_SRP54_M"/>
</dbReference>
<dbReference type="InterPro" id="IPR042101">
    <property type="entry name" value="SRP54_N_sf"/>
</dbReference>
<dbReference type="SMART" id="SM00382">
    <property type="entry name" value="AAA"/>
    <property type="match status" value="1"/>
</dbReference>
<evidence type="ECO:0000256" key="5">
    <source>
        <dbReference type="ARBA" id="ARBA00023134"/>
    </source>
</evidence>
<proteinExistence type="inferred from homology"/>
<dbReference type="RefSeq" id="WP_073615239.1">
    <property type="nucleotide sequence ID" value="NZ_FRFE01000022.1"/>
</dbReference>
<evidence type="ECO:0000256" key="10">
    <source>
        <dbReference type="SAM" id="MobiDB-lite"/>
    </source>
</evidence>
<dbReference type="SUPFAM" id="SSF47446">
    <property type="entry name" value="Signal peptide-binding domain"/>
    <property type="match status" value="1"/>
</dbReference>
<dbReference type="CDD" id="cd18539">
    <property type="entry name" value="SRP_G"/>
    <property type="match status" value="1"/>
</dbReference>